<keyword evidence="1" id="KW-0547">Nucleotide-binding</keyword>
<keyword evidence="2" id="KW-0067">ATP-binding</keyword>
<organism evidence="3 4">
    <name type="scientific">Salmonella enterica I</name>
    <dbReference type="NCBI Taxonomy" id="59201"/>
    <lineage>
        <taxon>Bacteria</taxon>
        <taxon>Pseudomonadati</taxon>
        <taxon>Pseudomonadota</taxon>
        <taxon>Gammaproteobacteria</taxon>
        <taxon>Enterobacterales</taxon>
        <taxon>Enterobacteriaceae</taxon>
        <taxon>Salmonella</taxon>
    </lineage>
</organism>
<dbReference type="Pfam" id="PF03969">
    <property type="entry name" value="AFG1_ATPase"/>
    <property type="match status" value="1"/>
</dbReference>
<reference evidence="3 4" key="1">
    <citation type="submission" date="2018-06" db="EMBL/GenBank/DDBJ databases">
        <authorList>
            <consortium name="Pathogen Informatics"/>
            <person name="Doyle S."/>
        </authorList>
    </citation>
    <scope>NUCLEOTIDE SEQUENCE [LARGE SCALE GENOMIC DNA]</scope>
    <source>
        <strain evidence="3 4">NCTC8258</strain>
    </source>
</reference>
<proteinExistence type="predicted"/>
<evidence type="ECO:0000256" key="1">
    <source>
        <dbReference type="ARBA" id="ARBA00022741"/>
    </source>
</evidence>
<dbReference type="Proteomes" id="UP000255509">
    <property type="component" value="Unassembled WGS sequence"/>
</dbReference>
<dbReference type="AlphaFoldDB" id="A0A379W1Z0"/>
<dbReference type="EMBL" id="UGXS01000004">
    <property type="protein sequence ID" value="SUH13181.1"/>
    <property type="molecule type" value="Genomic_DNA"/>
</dbReference>
<evidence type="ECO:0000256" key="2">
    <source>
        <dbReference type="ARBA" id="ARBA00022840"/>
    </source>
</evidence>
<protein>
    <submittedName>
        <fullName evidence="3">ATP/GTP-binding protein</fullName>
    </submittedName>
</protein>
<accession>A0A379W1Z0</accession>
<evidence type="ECO:0000313" key="3">
    <source>
        <dbReference type="EMBL" id="SUH13181.1"/>
    </source>
</evidence>
<gene>
    <name evidence="3" type="primary">yhcM_2</name>
    <name evidence="3" type="ORF">NCTC8258_00810</name>
</gene>
<name>A0A379W1Z0_SALET</name>
<dbReference type="InterPro" id="IPR005654">
    <property type="entry name" value="ATPase_AFG1-like"/>
</dbReference>
<dbReference type="GO" id="GO:0005524">
    <property type="term" value="F:ATP binding"/>
    <property type="evidence" value="ECO:0007669"/>
    <property type="project" value="UniProtKB-KW"/>
</dbReference>
<sequence>MNVDAGVDYRLRTLTQAHLWLTPLNDETRRQMDKLWLALAGAAREHAPTLEINHRPLSTLGVENQTLAVSFATLCVEAAASMITLRSQGYFIRFCCLTCRS</sequence>
<evidence type="ECO:0000313" key="4">
    <source>
        <dbReference type="Proteomes" id="UP000255509"/>
    </source>
</evidence>
<dbReference type="GO" id="GO:0016887">
    <property type="term" value="F:ATP hydrolysis activity"/>
    <property type="evidence" value="ECO:0007669"/>
    <property type="project" value="InterPro"/>
</dbReference>